<feature type="transmembrane region" description="Helical" evidence="1">
    <location>
        <begin position="140"/>
        <end position="162"/>
    </location>
</feature>
<gene>
    <name evidence="2" type="ORF">TBC1_12141</name>
</gene>
<keyword evidence="1" id="KW-0472">Membrane</keyword>
<feature type="transmembrane region" description="Helical" evidence="1">
    <location>
        <begin position="54"/>
        <end position="71"/>
    </location>
</feature>
<reference evidence="2" key="1">
    <citation type="journal article" date="2015" name="Genome Announc.">
        <title>Draft Genome Sequence of Bacteroidales Strain TBC1, a Novel Isolate from a Methanogenic Wastewater Treatment System.</title>
        <authorList>
            <person name="Tourlousse D.M."/>
            <person name="Matsuura N."/>
            <person name="Sun L."/>
            <person name="Toyonaga M."/>
            <person name="Kuroda K."/>
            <person name="Ohashi A."/>
            <person name="Cruz R."/>
            <person name="Yamaguchi T."/>
            <person name="Sekiguchi Y."/>
        </authorList>
    </citation>
    <scope>NUCLEOTIDE SEQUENCE [LARGE SCALE GENOMIC DNA]</scope>
    <source>
        <strain evidence="2">TBC1</strain>
    </source>
</reference>
<feature type="transmembrane region" description="Helical" evidence="1">
    <location>
        <begin position="313"/>
        <end position="338"/>
    </location>
</feature>
<dbReference type="STRING" id="1678841.TBC1_12141"/>
<feature type="transmembrane region" description="Helical" evidence="1">
    <location>
        <begin position="182"/>
        <end position="204"/>
    </location>
</feature>
<dbReference type="EMBL" id="DF968183">
    <property type="protein sequence ID" value="GAP44339.1"/>
    <property type="molecule type" value="Genomic_DNA"/>
</dbReference>
<dbReference type="OrthoDB" id="627992at2"/>
<feature type="transmembrane region" description="Helical" evidence="1">
    <location>
        <begin position="380"/>
        <end position="399"/>
    </location>
</feature>
<sequence length="497" mass="57377">MKKSFLLFPLAFALIFAYLFHRQQAGVNILIFNALLISLLIRTRRLSPGNRFHLIFLAGAGISSIMVAVYGDGVALAGNILSLMVLCAVAAYPAMVVPLNAMIALPSAMLTGPREWLRAITAEPGGKSGTGRVFRKGAMWLLPLIVFALFMLIYSAASPFFNKFTGNFLQGFSDLMQKIFRWISPGFFWLTIVGFALYLFYFFGTFNNIFRIFREEETDRLIRRRKPFSGGFNALKNEYRSGIILLILLNLALALMNVLDIRHVWLFFEWDGGYLKQFVHEGTWLLIVSILISIVIVVWLFRGNLNFYSKNRLLLVLSRIWLYQNIILAISVAVRNFWYIHYFNLAFKRIWVFAFLILVVFGIITVLLKLRYKKTLQYLLVQNSLMAYAVIIFTGLFNWDMVIARHNVKHAGKAFFHTDFMMHLDSSTLPVLRLDAETLSQIDSVNRINFPDHHYYTSMDYYSGHIGQRSRNFLQGYPKLQWQSLTVSDAITYRRLQ</sequence>
<dbReference type="AlphaFoldDB" id="A0A0S7C5L6"/>
<name>A0A0S7C5L6_9BACT</name>
<feature type="transmembrane region" description="Helical" evidence="1">
    <location>
        <begin position="83"/>
        <end position="105"/>
    </location>
</feature>
<organism evidence="2">
    <name type="scientific">Lentimicrobium saccharophilum</name>
    <dbReference type="NCBI Taxonomy" id="1678841"/>
    <lineage>
        <taxon>Bacteria</taxon>
        <taxon>Pseudomonadati</taxon>
        <taxon>Bacteroidota</taxon>
        <taxon>Bacteroidia</taxon>
        <taxon>Bacteroidales</taxon>
        <taxon>Lentimicrobiaceae</taxon>
        <taxon>Lentimicrobium</taxon>
    </lineage>
</organism>
<dbReference type="InterPro" id="IPR025291">
    <property type="entry name" value="DUF4153"/>
</dbReference>
<dbReference type="Proteomes" id="UP000053091">
    <property type="component" value="Unassembled WGS sequence"/>
</dbReference>
<keyword evidence="1" id="KW-0812">Transmembrane</keyword>
<evidence type="ECO:0000313" key="3">
    <source>
        <dbReference type="Proteomes" id="UP000053091"/>
    </source>
</evidence>
<evidence type="ECO:0000313" key="2">
    <source>
        <dbReference type="EMBL" id="GAP44339.1"/>
    </source>
</evidence>
<feature type="transmembrane region" description="Helical" evidence="1">
    <location>
        <begin position="282"/>
        <end position="301"/>
    </location>
</feature>
<feature type="transmembrane region" description="Helical" evidence="1">
    <location>
        <begin position="27"/>
        <end position="42"/>
    </location>
</feature>
<keyword evidence="3" id="KW-1185">Reference proteome</keyword>
<proteinExistence type="predicted"/>
<dbReference type="RefSeq" id="WP_137305708.1">
    <property type="nucleotide sequence ID" value="NZ_DF968183.1"/>
</dbReference>
<dbReference type="Pfam" id="PF13687">
    <property type="entry name" value="DUF4153"/>
    <property type="match status" value="1"/>
</dbReference>
<protein>
    <submittedName>
        <fullName evidence="2">Uncharacterized protein</fullName>
    </submittedName>
</protein>
<keyword evidence="1" id="KW-1133">Transmembrane helix</keyword>
<feature type="transmembrane region" description="Helical" evidence="1">
    <location>
        <begin position="243"/>
        <end position="262"/>
    </location>
</feature>
<evidence type="ECO:0000256" key="1">
    <source>
        <dbReference type="SAM" id="Phobius"/>
    </source>
</evidence>
<dbReference type="PATRIC" id="fig|1678841.3.peg.2819"/>
<feature type="transmembrane region" description="Helical" evidence="1">
    <location>
        <begin position="350"/>
        <end position="368"/>
    </location>
</feature>
<accession>A0A0S7C5L6</accession>